<dbReference type="Gene3D" id="1.10.3810.10">
    <property type="entry name" value="Biosynthetic peptidoglycan transglycosylase-like"/>
    <property type="match status" value="1"/>
</dbReference>
<gene>
    <name evidence="4" type="ORF">SAMN05444714_0667</name>
</gene>
<protein>
    <submittedName>
        <fullName evidence="4">Transglycosylase</fullName>
    </submittedName>
</protein>
<proteinExistence type="predicted"/>
<dbReference type="InterPro" id="IPR001264">
    <property type="entry name" value="Glyco_trans_51"/>
</dbReference>
<dbReference type="GO" id="GO:0008955">
    <property type="term" value="F:peptidoglycan glycosyltransferase activity"/>
    <property type="evidence" value="ECO:0007669"/>
    <property type="project" value="TreeGrafter"/>
</dbReference>
<keyword evidence="5" id="KW-1185">Reference proteome</keyword>
<dbReference type="PANTHER" id="PTHR32282:SF33">
    <property type="entry name" value="PEPTIDOGLYCAN GLYCOSYLTRANSFERASE"/>
    <property type="match status" value="1"/>
</dbReference>
<dbReference type="AlphaFoldDB" id="A0A1I6LLT8"/>
<dbReference type="Pfam" id="PF00912">
    <property type="entry name" value="Transgly"/>
    <property type="match status" value="1"/>
</dbReference>
<feature type="domain" description="Glycosyl transferase family 51" evidence="3">
    <location>
        <begin position="83"/>
        <end position="196"/>
    </location>
</feature>
<dbReference type="EMBL" id="FOZM01000001">
    <property type="protein sequence ID" value="SFS04373.1"/>
    <property type="molecule type" value="Genomic_DNA"/>
</dbReference>
<reference evidence="4 5" key="1">
    <citation type="submission" date="2016-10" db="EMBL/GenBank/DDBJ databases">
        <authorList>
            <person name="de Groot N.N."/>
        </authorList>
    </citation>
    <scope>NUCLEOTIDE SEQUENCE [LARGE SCALE GENOMIC DNA]</scope>
    <source>
        <strain evidence="4 5">DSM 29433</strain>
    </source>
</reference>
<accession>A0A1I6LLT8</accession>
<name>A0A1I6LLT8_9RHOB</name>
<dbReference type="STRING" id="1123755.SAMN05444714_0667"/>
<evidence type="ECO:0000313" key="4">
    <source>
        <dbReference type="EMBL" id="SFS04373.1"/>
    </source>
</evidence>
<sequence length="218" mass="23833">MRRISFIAVGFLFLVFAGAIGYGAIGYRDAVRQADAFATRADALIADGRGPNDLGIEQLRQLILVQDPGFLDHAGVDLSTAGGGLTTISQSLAKRLGFEEFRPGVGKIRQTGFAIGLERRLTKNQILALWLDTVEMGRGPEGWMTGFFTASENIYGRAPSELTDHEYHRLLAVLIAPGRFRLLESDTDLDDRAWRIARLASGDCSPESQSDVWLDGCT</sequence>
<dbReference type="RefSeq" id="WP_090203939.1">
    <property type="nucleotide sequence ID" value="NZ_FOZM01000001.1"/>
</dbReference>
<dbReference type="PANTHER" id="PTHR32282">
    <property type="entry name" value="BINDING PROTEIN TRANSPEPTIDASE, PUTATIVE-RELATED"/>
    <property type="match status" value="1"/>
</dbReference>
<dbReference type="InterPro" id="IPR036950">
    <property type="entry name" value="PBP_transglycosylase"/>
</dbReference>
<dbReference type="SUPFAM" id="SSF53955">
    <property type="entry name" value="Lysozyme-like"/>
    <property type="match status" value="1"/>
</dbReference>
<dbReference type="InterPro" id="IPR050396">
    <property type="entry name" value="Glycosyltr_51/Transpeptidase"/>
</dbReference>
<evidence type="ECO:0000259" key="3">
    <source>
        <dbReference type="Pfam" id="PF00912"/>
    </source>
</evidence>
<dbReference type="InterPro" id="IPR023346">
    <property type="entry name" value="Lysozyme-like_dom_sf"/>
</dbReference>
<dbReference type="Proteomes" id="UP000198926">
    <property type="component" value="Unassembled WGS sequence"/>
</dbReference>
<organism evidence="4 5">
    <name type="scientific">Yoonia litorea</name>
    <dbReference type="NCBI Taxonomy" id="1123755"/>
    <lineage>
        <taxon>Bacteria</taxon>
        <taxon>Pseudomonadati</taxon>
        <taxon>Pseudomonadota</taxon>
        <taxon>Alphaproteobacteria</taxon>
        <taxon>Rhodobacterales</taxon>
        <taxon>Paracoccaceae</taxon>
        <taxon>Yoonia</taxon>
    </lineage>
</organism>
<evidence type="ECO:0000256" key="2">
    <source>
        <dbReference type="ARBA" id="ARBA00022679"/>
    </source>
</evidence>
<keyword evidence="2" id="KW-0808">Transferase</keyword>
<evidence type="ECO:0000313" key="5">
    <source>
        <dbReference type="Proteomes" id="UP000198926"/>
    </source>
</evidence>
<dbReference type="OrthoDB" id="9766909at2"/>
<evidence type="ECO:0000256" key="1">
    <source>
        <dbReference type="ARBA" id="ARBA00004752"/>
    </source>
</evidence>
<comment type="pathway">
    <text evidence="1">Cell wall biogenesis; peptidoglycan biosynthesis.</text>
</comment>